<comment type="caution">
    <text evidence="1">The sequence shown here is derived from an EMBL/GenBank/DDBJ whole genome shotgun (WGS) entry which is preliminary data.</text>
</comment>
<sequence>MKFSVIYQPTNLFSLKESNSTNSGAKSLLIPSPYSIKMALFNQAITIDGKDIFEEKKSKEFSYIKDATIEYRVSGSFCVNNCFVTIQSLRDGTYRGKPSFREYIYLSDNIEIIFDVKSEEAKQYLQNYLHRINYFGKRGCFFQFVGYRDNPGEPNVKEFDASDFSPGVLQEFDDISSKADFKNVDNFDSANAKRDKKILVIPVQNLNSSKSYTHFRCF</sequence>
<dbReference type="AlphaFoldDB" id="A0A399SX35"/>
<reference evidence="1 2" key="1">
    <citation type="submission" date="2018-08" db="EMBL/GenBank/DDBJ databases">
        <title>Pallidiluteibacterium maritimus gen. nov., sp. nov., isolated from coastal sediment.</title>
        <authorList>
            <person name="Zhou L.Y."/>
        </authorList>
    </citation>
    <scope>NUCLEOTIDE SEQUENCE [LARGE SCALE GENOMIC DNA]</scope>
    <source>
        <strain evidence="1 2">XSD2</strain>
    </source>
</reference>
<dbReference type="RefSeq" id="WP_119438965.1">
    <property type="nucleotide sequence ID" value="NZ_QWGR01000009.1"/>
</dbReference>
<dbReference type="EMBL" id="QWGR01000009">
    <property type="protein sequence ID" value="RIJ47249.1"/>
    <property type="molecule type" value="Genomic_DNA"/>
</dbReference>
<evidence type="ECO:0000313" key="2">
    <source>
        <dbReference type="Proteomes" id="UP000265926"/>
    </source>
</evidence>
<proteinExistence type="predicted"/>
<name>A0A399SX35_9BACT</name>
<keyword evidence="2" id="KW-1185">Reference proteome</keyword>
<accession>A0A399SX35</accession>
<evidence type="ECO:0000313" key="1">
    <source>
        <dbReference type="EMBL" id="RIJ47249.1"/>
    </source>
</evidence>
<dbReference type="Proteomes" id="UP000265926">
    <property type="component" value="Unassembled WGS sequence"/>
</dbReference>
<protein>
    <recommendedName>
        <fullName evidence="3">CRISPR-associated protein Cas5</fullName>
    </recommendedName>
</protein>
<gene>
    <name evidence="1" type="ORF">D1614_15955</name>
</gene>
<organism evidence="1 2">
    <name type="scientific">Maribellus luteus</name>
    <dbReference type="NCBI Taxonomy" id="2305463"/>
    <lineage>
        <taxon>Bacteria</taxon>
        <taxon>Pseudomonadati</taxon>
        <taxon>Bacteroidota</taxon>
        <taxon>Bacteroidia</taxon>
        <taxon>Marinilabiliales</taxon>
        <taxon>Prolixibacteraceae</taxon>
        <taxon>Maribellus</taxon>
    </lineage>
</organism>
<evidence type="ECO:0008006" key="3">
    <source>
        <dbReference type="Google" id="ProtNLM"/>
    </source>
</evidence>
<dbReference type="OrthoDB" id="979132at2"/>